<dbReference type="PANTHER" id="PTHR21581:SF6">
    <property type="entry name" value="TRAFFICKING PROTEIN PARTICLE COMPLEX SUBUNIT 12"/>
    <property type="match status" value="1"/>
</dbReference>
<comment type="caution">
    <text evidence="17">The sequence shown here is derived from an EMBL/GenBank/DDBJ whole genome shotgun (WGS) entry which is preliminary data.</text>
</comment>
<name>A0A1V8M449_9GAMM</name>
<evidence type="ECO:0000256" key="13">
    <source>
        <dbReference type="PIRSR" id="PIRSR618044-1"/>
    </source>
</evidence>
<keyword evidence="10" id="KW-0573">Peptidoglycan synthesis</keyword>
<dbReference type="SMART" id="SM00936">
    <property type="entry name" value="PBP5_C"/>
    <property type="match status" value="1"/>
</dbReference>
<dbReference type="EMBL" id="LPUF01000002">
    <property type="protein sequence ID" value="OQK16173.1"/>
    <property type="molecule type" value="Genomic_DNA"/>
</dbReference>
<keyword evidence="11" id="KW-0961">Cell wall biogenesis/degradation</keyword>
<keyword evidence="8" id="KW-0378">Hydrolase</keyword>
<gene>
    <name evidence="17" type="ORF">AU255_13810</name>
</gene>
<dbReference type="InterPro" id="IPR015956">
    <property type="entry name" value="Peniciliin-bd_prot_C_sf"/>
</dbReference>
<feature type="active site" description="Proton acceptor" evidence="13">
    <location>
        <position position="74"/>
    </location>
</feature>
<evidence type="ECO:0000256" key="11">
    <source>
        <dbReference type="ARBA" id="ARBA00023316"/>
    </source>
</evidence>
<dbReference type="GO" id="GO:0009002">
    <property type="term" value="F:serine-type D-Ala-D-Ala carboxypeptidase activity"/>
    <property type="evidence" value="ECO:0007669"/>
    <property type="project" value="UniProtKB-EC"/>
</dbReference>
<dbReference type="PANTHER" id="PTHR21581">
    <property type="entry name" value="D-ALANYL-D-ALANINE CARBOXYPEPTIDASE"/>
    <property type="match status" value="1"/>
</dbReference>
<dbReference type="Gene3D" id="3.40.710.10">
    <property type="entry name" value="DD-peptidase/beta-lactamase superfamily"/>
    <property type="match status" value="1"/>
</dbReference>
<evidence type="ECO:0000259" key="16">
    <source>
        <dbReference type="SMART" id="SM00936"/>
    </source>
</evidence>
<dbReference type="PRINTS" id="PR00725">
    <property type="entry name" value="DADACBPTASE1"/>
</dbReference>
<protein>
    <recommendedName>
        <fullName evidence="4">serine-type D-Ala-D-Ala carboxypeptidase</fullName>
        <ecNumber evidence="4">3.4.16.4</ecNumber>
    </recommendedName>
</protein>
<dbReference type="GO" id="GO:0071555">
    <property type="term" value="P:cell wall organization"/>
    <property type="evidence" value="ECO:0007669"/>
    <property type="project" value="UniProtKB-KW"/>
</dbReference>
<sequence>MFPKIQYDFVQKLQLFLFIFLLFPFTYSHAESEIKTPAPPTLEASSYFLQDFDSGRILAEKNADEVMPPASLTKIMTVYIAFRELKNNRLHLDDLVTISEKAWRTPGSKMFIEVNKQVKVEDLLKGIIIQSGNDASVAMAEHIAGDEHTFAELMNQQAQRLGMQNTHFMNSTGLPVPNEHYTTARDLATLTRAVIKEFPDYYRWDSEKEFTYNKITQKNRNTLLWRDESVDGVKTGHTQEAGYCLIASAKREEMRLISVVLGTKSTRARANESQALLNYGFRFFETHKLYDANTELTTARIWKGANDTVSLGVPDDLYVTISRRHYKEMKAVTSVDVKIMAPVQQGEQLGVVNVTLLDKTVKSMPLVALNAVEKGSFLQRTYDSALLLIK</sequence>
<comment type="function">
    <text evidence="1">Removes C-terminal D-alanyl residues from sugar-peptide cell wall precursors.</text>
</comment>
<evidence type="ECO:0000256" key="7">
    <source>
        <dbReference type="ARBA" id="ARBA00022729"/>
    </source>
</evidence>
<evidence type="ECO:0000256" key="9">
    <source>
        <dbReference type="ARBA" id="ARBA00022960"/>
    </source>
</evidence>
<dbReference type="RefSeq" id="WP_080523551.1">
    <property type="nucleotide sequence ID" value="NZ_LPUF01000002.1"/>
</dbReference>
<evidence type="ECO:0000256" key="4">
    <source>
        <dbReference type="ARBA" id="ARBA00012448"/>
    </source>
</evidence>
<keyword evidence="18" id="KW-1185">Reference proteome</keyword>
<feature type="binding site" evidence="14">
    <location>
        <position position="234"/>
    </location>
    <ligand>
        <name>substrate</name>
    </ligand>
</feature>
<dbReference type="InterPro" id="IPR001967">
    <property type="entry name" value="Peptidase_S11_N"/>
</dbReference>
<dbReference type="Pfam" id="PF00768">
    <property type="entry name" value="Peptidase_S11"/>
    <property type="match status" value="1"/>
</dbReference>
<evidence type="ECO:0000256" key="3">
    <source>
        <dbReference type="ARBA" id="ARBA00007164"/>
    </source>
</evidence>
<dbReference type="InterPro" id="IPR012907">
    <property type="entry name" value="Peptidase_S11_C"/>
</dbReference>
<feature type="active site" evidence="13">
    <location>
        <position position="131"/>
    </location>
</feature>
<evidence type="ECO:0000256" key="8">
    <source>
        <dbReference type="ARBA" id="ARBA00022801"/>
    </source>
</evidence>
<dbReference type="SUPFAM" id="SSF56601">
    <property type="entry name" value="beta-lactamase/transpeptidase-like"/>
    <property type="match status" value="1"/>
</dbReference>
<keyword evidence="9" id="KW-0133">Cell shape</keyword>
<dbReference type="GO" id="GO:0006508">
    <property type="term" value="P:proteolysis"/>
    <property type="evidence" value="ECO:0007669"/>
    <property type="project" value="UniProtKB-KW"/>
</dbReference>
<dbReference type="GO" id="GO:0008360">
    <property type="term" value="P:regulation of cell shape"/>
    <property type="evidence" value="ECO:0007669"/>
    <property type="project" value="UniProtKB-KW"/>
</dbReference>
<comment type="pathway">
    <text evidence="2">Cell wall biogenesis; peptidoglycan biosynthesis.</text>
</comment>
<dbReference type="AlphaFoldDB" id="A0A1V8M449"/>
<dbReference type="GO" id="GO:0009252">
    <property type="term" value="P:peptidoglycan biosynthetic process"/>
    <property type="evidence" value="ECO:0007669"/>
    <property type="project" value="UniProtKB-UniPathway"/>
</dbReference>
<feature type="active site" description="Acyl-ester intermediate" evidence="13">
    <location>
        <position position="71"/>
    </location>
</feature>
<evidence type="ECO:0000256" key="1">
    <source>
        <dbReference type="ARBA" id="ARBA00003217"/>
    </source>
</evidence>
<keyword evidence="6" id="KW-0645">Protease</keyword>
<reference evidence="17 18" key="1">
    <citation type="submission" date="2015-12" db="EMBL/GenBank/DDBJ databases">
        <authorList>
            <person name="Shamseldin A."/>
            <person name="Moawad H."/>
            <person name="Abd El-Rahim W.M."/>
            <person name="Sadowsky M.J."/>
        </authorList>
    </citation>
    <scope>NUCLEOTIDE SEQUENCE [LARGE SCALE GENOMIC DNA]</scope>
    <source>
        <strain evidence="17 18">WF1</strain>
    </source>
</reference>
<dbReference type="OrthoDB" id="9795979at2"/>
<evidence type="ECO:0000256" key="6">
    <source>
        <dbReference type="ARBA" id="ARBA00022670"/>
    </source>
</evidence>
<dbReference type="InterPro" id="IPR018044">
    <property type="entry name" value="Peptidase_S11"/>
</dbReference>
<evidence type="ECO:0000256" key="12">
    <source>
        <dbReference type="ARBA" id="ARBA00034000"/>
    </source>
</evidence>
<comment type="similarity">
    <text evidence="3 15">Belongs to the peptidase S11 family.</text>
</comment>
<dbReference type="Pfam" id="PF07943">
    <property type="entry name" value="PBP5_C"/>
    <property type="match status" value="1"/>
</dbReference>
<evidence type="ECO:0000256" key="15">
    <source>
        <dbReference type="RuleBase" id="RU004016"/>
    </source>
</evidence>
<evidence type="ECO:0000256" key="2">
    <source>
        <dbReference type="ARBA" id="ARBA00004752"/>
    </source>
</evidence>
<evidence type="ECO:0000256" key="14">
    <source>
        <dbReference type="PIRSR" id="PIRSR618044-2"/>
    </source>
</evidence>
<dbReference type="EC" id="3.4.16.4" evidence="4"/>
<dbReference type="SUPFAM" id="SSF69189">
    <property type="entry name" value="Penicillin-binding protein associated domain"/>
    <property type="match status" value="1"/>
</dbReference>
<dbReference type="UniPathway" id="UPA00219"/>
<evidence type="ECO:0000313" key="17">
    <source>
        <dbReference type="EMBL" id="OQK16173.1"/>
    </source>
</evidence>
<dbReference type="Gene3D" id="2.60.410.10">
    <property type="entry name" value="D-Ala-D-Ala carboxypeptidase, C-terminal domain"/>
    <property type="match status" value="1"/>
</dbReference>
<dbReference type="STRING" id="1420851.AU255_13810"/>
<keyword evidence="5 17" id="KW-0121">Carboxypeptidase</keyword>
<proteinExistence type="inferred from homology"/>
<dbReference type="InterPro" id="IPR012338">
    <property type="entry name" value="Beta-lactam/transpept-like"/>
</dbReference>
<keyword evidence="7" id="KW-0732">Signal</keyword>
<accession>A0A1V8M449</accession>
<comment type="catalytic activity">
    <reaction evidence="12">
        <text>Preferential cleavage: (Ac)2-L-Lys-D-Ala-|-D-Ala. Also transpeptidation of peptidyl-alanyl moieties that are N-acyl substituents of D-alanine.</text>
        <dbReference type="EC" id="3.4.16.4"/>
    </reaction>
</comment>
<organism evidence="17 18">
    <name type="scientific">Methyloprofundus sedimenti</name>
    <dbReference type="NCBI Taxonomy" id="1420851"/>
    <lineage>
        <taxon>Bacteria</taxon>
        <taxon>Pseudomonadati</taxon>
        <taxon>Pseudomonadota</taxon>
        <taxon>Gammaproteobacteria</taxon>
        <taxon>Methylococcales</taxon>
        <taxon>Methylococcaceae</taxon>
        <taxon>Methyloprofundus</taxon>
    </lineage>
</organism>
<evidence type="ECO:0000313" key="18">
    <source>
        <dbReference type="Proteomes" id="UP000191980"/>
    </source>
</evidence>
<evidence type="ECO:0000256" key="5">
    <source>
        <dbReference type="ARBA" id="ARBA00022645"/>
    </source>
</evidence>
<feature type="domain" description="Peptidase S11 D-Ala-D-Ala carboxypeptidase A C-terminal" evidence="16">
    <location>
        <begin position="284"/>
        <end position="374"/>
    </location>
</feature>
<dbReference type="InterPro" id="IPR037167">
    <property type="entry name" value="Peptidase_S11_C_sf"/>
</dbReference>
<dbReference type="Proteomes" id="UP000191980">
    <property type="component" value="Unassembled WGS sequence"/>
</dbReference>
<evidence type="ECO:0000256" key="10">
    <source>
        <dbReference type="ARBA" id="ARBA00022984"/>
    </source>
</evidence>